<feature type="transmembrane region" description="Helical" evidence="5">
    <location>
        <begin position="22"/>
        <end position="44"/>
    </location>
</feature>
<evidence type="ECO:0000256" key="1">
    <source>
        <dbReference type="ARBA" id="ARBA00022475"/>
    </source>
</evidence>
<keyword evidence="2 5" id="KW-0812">Transmembrane</keyword>
<feature type="transmembrane region" description="Helical" evidence="5">
    <location>
        <begin position="80"/>
        <end position="100"/>
    </location>
</feature>
<evidence type="ECO:0000256" key="5">
    <source>
        <dbReference type="HAMAP-Rule" id="MF_00189"/>
    </source>
</evidence>
<comment type="similarity">
    <text evidence="5">Belongs to the YciB family.</text>
</comment>
<accession>A0A2N7JIC4</accession>
<dbReference type="PANTHER" id="PTHR36917">
    <property type="entry name" value="INTRACELLULAR SEPTATION PROTEIN A-RELATED"/>
    <property type="match status" value="1"/>
</dbReference>
<evidence type="ECO:0000313" key="7">
    <source>
        <dbReference type="EMBL" id="PMM39539.1"/>
    </source>
</evidence>
<dbReference type="InterPro" id="IPR006008">
    <property type="entry name" value="YciB"/>
</dbReference>
<comment type="function">
    <text evidence="5">Plays a role in cell envelope biogenesis, maintenance of cell envelope integrity and membrane homeostasis.</text>
</comment>
<feature type="transmembrane region" description="Helical" evidence="5">
    <location>
        <begin position="150"/>
        <end position="169"/>
    </location>
</feature>
<dbReference type="Pfam" id="PF04279">
    <property type="entry name" value="IspA"/>
    <property type="match status" value="1"/>
</dbReference>
<dbReference type="AlphaFoldDB" id="A0A2N7JIC4"/>
<reference evidence="8" key="1">
    <citation type="submission" date="2016-07" db="EMBL/GenBank/DDBJ databases">
        <title>Nontailed viruses are major unrecognized killers of bacteria in the ocean.</title>
        <authorList>
            <person name="Kauffman K."/>
            <person name="Hussain F."/>
            <person name="Yang J."/>
            <person name="Arevalo P."/>
            <person name="Brown J."/>
            <person name="Cutler M."/>
            <person name="Kelly L."/>
            <person name="Polz M.F."/>
        </authorList>
    </citation>
    <scope>NUCLEOTIDE SEQUENCE [LARGE SCALE GENOMIC DNA]</scope>
    <source>
        <strain evidence="8">10N.261.48.B5</strain>
    </source>
</reference>
<comment type="subcellular location">
    <subcellularLocation>
        <location evidence="5">Cell inner membrane</location>
        <topology evidence="5">Multi-pass membrane protein</topology>
    </subcellularLocation>
</comment>
<keyword evidence="3 5" id="KW-1133">Transmembrane helix</keyword>
<organism evidence="7 8">
    <name type="scientific">Vibrio splendidus</name>
    <dbReference type="NCBI Taxonomy" id="29497"/>
    <lineage>
        <taxon>Bacteria</taxon>
        <taxon>Pseudomonadati</taxon>
        <taxon>Pseudomonadota</taxon>
        <taxon>Gammaproteobacteria</taxon>
        <taxon>Vibrionales</taxon>
        <taxon>Vibrionaceae</taxon>
        <taxon>Vibrio</taxon>
    </lineage>
</organism>
<dbReference type="PANTHER" id="PTHR36917:SF1">
    <property type="entry name" value="INNER MEMBRANE-SPANNING PROTEIN YCIB"/>
    <property type="match status" value="1"/>
</dbReference>
<dbReference type="RefSeq" id="WP_102554265.1">
    <property type="nucleotide sequence ID" value="NZ_MCZF01000312.1"/>
</dbReference>
<name>A0A2N7JIC4_VIBSP</name>
<evidence type="ECO:0000313" key="8">
    <source>
        <dbReference type="Proteomes" id="UP000235533"/>
    </source>
</evidence>
<feature type="transmembrane region" description="Helical" evidence="5">
    <location>
        <begin position="120"/>
        <end position="138"/>
    </location>
</feature>
<gene>
    <name evidence="5" type="primary">yciB</name>
    <name evidence="7" type="ORF">BCT54_13570</name>
</gene>
<dbReference type="NCBIfam" id="NF001324">
    <property type="entry name" value="PRK00259.1-2"/>
    <property type="match status" value="1"/>
</dbReference>
<comment type="caution">
    <text evidence="7">The sequence shown here is derived from an EMBL/GenBank/DDBJ whole genome shotgun (WGS) entry which is preliminary data.</text>
</comment>
<keyword evidence="1 5" id="KW-1003">Cell membrane</keyword>
<evidence type="ECO:0000256" key="2">
    <source>
        <dbReference type="ARBA" id="ARBA00022692"/>
    </source>
</evidence>
<dbReference type="NCBIfam" id="NF001325">
    <property type="entry name" value="PRK00259.1-3"/>
    <property type="match status" value="1"/>
</dbReference>
<evidence type="ECO:0000256" key="6">
    <source>
        <dbReference type="SAM" id="MobiDB-lite"/>
    </source>
</evidence>
<dbReference type="Proteomes" id="UP000235533">
    <property type="component" value="Unassembled WGS sequence"/>
</dbReference>
<evidence type="ECO:0000256" key="4">
    <source>
        <dbReference type="ARBA" id="ARBA00023136"/>
    </source>
</evidence>
<keyword evidence="5" id="KW-0997">Cell inner membrane</keyword>
<protein>
    <recommendedName>
        <fullName evidence="5">Inner membrane-spanning protein YciB</fullName>
    </recommendedName>
</protein>
<dbReference type="NCBIfam" id="TIGR00997">
    <property type="entry name" value="ispZ"/>
    <property type="match status" value="1"/>
</dbReference>
<dbReference type="GO" id="GO:0005886">
    <property type="term" value="C:plasma membrane"/>
    <property type="evidence" value="ECO:0007669"/>
    <property type="project" value="UniProtKB-SubCell"/>
</dbReference>
<proteinExistence type="inferred from homology"/>
<evidence type="ECO:0000256" key="3">
    <source>
        <dbReference type="ARBA" id="ARBA00022989"/>
    </source>
</evidence>
<dbReference type="EMBL" id="MCZF01000312">
    <property type="protein sequence ID" value="PMM39539.1"/>
    <property type="molecule type" value="Genomic_DNA"/>
</dbReference>
<feature type="region of interest" description="Disordered" evidence="6">
    <location>
        <begin position="186"/>
        <end position="206"/>
    </location>
</feature>
<feature type="transmembrane region" description="Helical" evidence="5">
    <location>
        <begin position="51"/>
        <end position="68"/>
    </location>
</feature>
<sequence>MKQILDFIPLIIFFALYKMYDIYTATGALIVASAVQIVLTYIIYKKVEKMQIITFLMVAVFGGMTIFLHDDNFIKWKVTIVYALFAIGLTVSHIMGKSAIKGMLGKEISLPDAVWGKINWSWTLFFTLCATLNVYVAFNLPLDVWVNFKVFGLLIATFAFTLLTGVYIYKHLPKDQHLQKDQLQSKDQALDNDKQQELTDKNTDEK</sequence>
<dbReference type="HAMAP" id="MF_00189">
    <property type="entry name" value="YciB"/>
    <property type="match status" value="1"/>
</dbReference>
<keyword evidence="4 5" id="KW-0472">Membrane</keyword>